<keyword evidence="5" id="KW-1185">Reference proteome</keyword>
<gene>
    <name evidence="4" type="ORF">P4R38_08810</name>
</gene>
<sequence>MKTTRRGLTAALVLSLPLALGACGSSDSSSSSGTPSAAASAAGGSSSAGSSSAGSSSTMGGMGSGSSSSGMSGMSGMSHSGMSHDMGGAAAPFGSGCAAVPKSGKGSFSGMAQDPVATAASNNPALSTLVTAVKKAGLVDTLNNAKDITVLAPTNDAFSKVPKATMDKAMGDPKGLLTTVLTGHVIPGKLSPEQLAGTHKTLSGSMVKITGSGQSFTADGTAKVVCGNVPTANATVYIIDSVLLPKG</sequence>
<accession>A0ABT6C6C6</accession>
<dbReference type="EMBL" id="JAROAV010000028">
    <property type="protein sequence ID" value="MDF8264340.1"/>
    <property type="molecule type" value="Genomic_DNA"/>
</dbReference>
<dbReference type="Proteomes" id="UP001528912">
    <property type="component" value="Unassembled WGS sequence"/>
</dbReference>
<dbReference type="InterPro" id="IPR050904">
    <property type="entry name" value="Adhesion/Biosynth-related"/>
</dbReference>
<evidence type="ECO:0000259" key="3">
    <source>
        <dbReference type="PROSITE" id="PS50213"/>
    </source>
</evidence>
<comment type="caution">
    <text evidence="4">The sequence shown here is derived from an EMBL/GenBank/DDBJ whole genome shotgun (WGS) entry which is preliminary data.</text>
</comment>
<reference evidence="4 5" key="1">
    <citation type="submission" date="2023-03" db="EMBL/GenBank/DDBJ databases">
        <title>YIM 133296 draft genome.</title>
        <authorList>
            <person name="Xiong L."/>
        </authorList>
    </citation>
    <scope>NUCLEOTIDE SEQUENCE [LARGE SCALE GENOMIC DNA]</scope>
    <source>
        <strain evidence="4 5">YIM 133296</strain>
    </source>
</reference>
<feature type="signal peptide" evidence="2">
    <location>
        <begin position="1"/>
        <end position="22"/>
    </location>
</feature>
<evidence type="ECO:0000256" key="2">
    <source>
        <dbReference type="SAM" id="SignalP"/>
    </source>
</evidence>
<dbReference type="RefSeq" id="WP_277191869.1">
    <property type="nucleotide sequence ID" value="NZ_JAROAV010000028.1"/>
</dbReference>
<name>A0ABT6C6C6_9MICO</name>
<dbReference type="Gene3D" id="2.30.180.10">
    <property type="entry name" value="FAS1 domain"/>
    <property type="match status" value="1"/>
</dbReference>
<evidence type="ECO:0000256" key="1">
    <source>
        <dbReference type="SAM" id="MobiDB-lite"/>
    </source>
</evidence>
<organism evidence="4 5">
    <name type="scientific">Luteipulveratus flavus</name>
    <dbReference type="NCBI Taxonomy" id="3031728"/>
    <lineage>
        <taxon>Bacteria</taxon>
        <taxon>Bacillati</taxon>
        <taxon>Actinomycetota</taxon>
        <taxon>Actinomycetes</taxon>
        <taxon>Micrococcales</taxon>
        <taxon>Dermacoccaceae</taxon>
        <taxon>Luteipulveratus</taxon>
    </lineage>
</organism>
<evidence type="ECO:0000313" key="4">
    <source>
        <dbReference type="EMBL" id="MDF8264340.1"/>
    </source>
</evidence>
<feature type="chain" id="PRO_5045958239" evidence="2">
    <location>
        <begin position="23"/>
        <end position="247"/>
    </location>
</feature>
<protein>
    <submittedName>
        <fullName evidence="4">Fasciclin domain-containing protein</fullName>
    </submittedName>
</protein>
<keyword evidence="2" id="KW-0732">Signal</keyword>
<dbReference type="PANTHER" id="PTHR10900:SF77">
    <property type="entry name" value="FI19380P1"/>
    <property type="match status" value="1"/>
</dbReference>
<proteinExistence type="predicted"/>
<dbReference type="SMART" id="SM00554">
    <property type="entry name" value="FAS1"/>
    <property type="match status" value="1"/>
</dbReference>
<evidence type="ECO:0000313" key="5">
    <source>
        <dbReference type="Proteomes" id="UP001528912"/>
    </source>
</evidence>
<dbReference type="PROSITE" id="PS50213">
    <property type="entry name" value="FAS1"/>
    <property type="match status" value="1"/>
</dbReference>
<dbReference type="Pfam" id="PF02469">
    <property type="entry name" value="Fasciclin"/>
    <property type="match status" value="1"/>
</dbReference>
<dbReference type="SUPFAM" id="SSF82153">
    <property type="entry name" value="FAS1 domain"/>
    <property type="match status" value="1"/>
</dbReference>
<feature type="domain" description="FAS1" evidence="3">
    <location>
        <begin position="113"/>
        <end position="243"/>
    </location>
</feature>
<feature type="region of interest" description="Disordered" evidence="1">
    <location>
        <begin position="24"/>
        <end position="83"/>
    </location>
</feature>
<dbReference type="InterPro" id="IPR000782">
    <property type="entry name" value="FAS1_domain"/>
</dbReference>
<dbReference type="PROSITE" id="PS51257">
    <property type="entry name" value="PROKAR_LIPOPROTEIN"/>
    <property type="match status" value="1"/>
</dbReference>
<dbReference type="PANTHER" id="PTHR10900">
    <property type="entry name" value="PERIOSTIN-RELATED"/>
    <property type="match status" value="1"/>
</dbReference>
<dbReference type="InterPro" id="IPR036378">
    <property type="entry name" value="FAS1_dom_sf"/>
</dbReference>